<comment type="caution">
    <text evidence="9">The sequence shown here is derived from an EMBL/GenBank/DDBJ whole genome shotgun (WGS) entry which is preliminary data.</text>
</comment>
<dbReference type="AlphaFoldDB" id="A0A9W9KXB2"/>
<dbReference type="PANTHER" id="PTHR19241">
    <property type="entry name" value="ATP-BINDING CASSETTE TRANSPORTER"/>
    <property type="match status" value="1"/>
</dbReference>
<proteinExistence type="predicted"/>
<evidence type="ECO:0000256" key="5">
    <source>
        <dbReference type="ARBA" id="ARBA00022840"/>
    </source>
</evidence>
<dbReference type="InterPro" id="IPR043926">
    <property type="entry name" value="ABCG_dom"/>
</dbReference>
<dbReference type="Gene3D" id="3.40.50.300">
    <property type="entry name" value="P-loop containing nucleotide triphosphate hydrolases"/>
    <property type="match status" value="1"/>
</dbReference>
<feature type="domain" description="AAA+ ATPase" evidence="8">
    <location>
        <begin position="43"/>
        <end position="172"/>
    </location>
</feature>
<evidence type="ECO:0000313" key="10">
    <source>
        <dbReference type="Proteomes" id="UP001149079"/>
    </source>
</evidence>
<sequence length="197" mass="21440">MIMHPFEEFLDIGPDDEVEDHAATLPMTFVQHLLDNVHGWVKPGMLGALMGSSGAGKTTLLDVLAQRKTEGTRKIVKLKQVNNDIHNGQRKRVTIGVELVAKPSILIFLDEPTSCLDGQRAYNTVRFLGRLADAGQAGLVTVHQPSAHLFAEFEQLLLLAKGGRTVYFGPIGENAAAIEDHFSRHGAPCPPETNPAE</sequence>
<dbReference type="OrthoDB" id="245989at2759"/>
<reference evidence="9" key="1">
    <citation type="submission" date="2022-11" db="EMBL/GenBank/DDBJ databases">
        <authorList>
            <person name="Petersen C."/>
        </authorList>
    </citation>
    <scope>NUCLEOTIDE SEQUENCE</scope>
    <source>
        <strain evidence="9">IBT 22155</strain>
    </source>
</reference>
<dbReference type="GO" id="GO:0005524">
    <property type="term" value="F:ATP binding"/>
    <property type="evidence" value="ECO:0007669"/>
    <property type="project" value="UniProtKB-KW"/>
</dbReference>
<evidence type="ECO:0000313" key="9">
    <source>
        <dbReference type="EMBL" id="KAJ5124540.1"/>
    </source>
</evidence>
<keyword evidence="7" id="KW-0472">Membrane</keyword>
<keyword evidence="4" id="KW-0547">Nucleotide-binding</keyword>
<gene>
    <name evidence="9" type="ORF">N7515_008365</name>
</gene>
<comment type="subcellular location">
    <subcellularLocation>
        <location evidence="1">Membrane</location>
        <topology evidence="1">Multi-pass membrane protein</topology>
    </subcellularLocation>
</comment>
<evidence type="ECO:0000256" key="2">
    <source>
        <dbReference type="ARBA" id="ARBA00022448"/>
    </source>
</evidence>
<evidence type="ECO:0000256" key="4">
    <source>
        <dbReference type="ARBA" id="ARBA00022741"/>
    </source>
</evidence>
<evidence type="ECO:0000259" key="8">
    <source>
        <dbReference type="SMART" id="SM00382"/>
    </source>
</evidence>
<dbReference type="Pfam" id="PF19055">
    <property type="entry name" value="ABC2_membrane_7"/>
    <property type="match status" value="1"/>
</dbReference>
<dbReference type="SMART" id="SM00382">
    <property type="entry name" value="AAA"/>
    <property type="match status" value="1"/>
</dbReference>
<dbReference type="GeneID" id="81408279"/>
<organism evidence="9 10">
    <name type="scientific">Penicillium bovifimosum</name>
    <dbReference type="NCBI Taxonomy" id="126998"/>
    <lineage>
        <taxon>Eukaryota</taxon>
        <taxon>Fungi</taxon>
        <taxon>Dikarya</taxon>
        <taxon>Ascomycota</taxon>
        <taxon>Pezizomycotina</taxon>
        <taxon>Eurotiomycetes</taxon>
        <taxon>Eurotiomycetidae</taxon>
        <taxon>Eurotiales</taxon>
        <taxon>Aspergillaceae</taxon>
        <taxon>Penicillium</taxon>
    </lineage>
</organism>
<dbReference type="GO" id="GO:0016887">
    <property type="term" value="F:ATP hydrolysis activity"/>
    <property type="evidence" value="ECO:0007669"/>
    <property type="project" value="InterPro"/>
</dbReference>
<dbReference type="EMBL" id="JAPQKL010000006">
    <property type="protein sequence ID" value="KAJ5124540.1"/>
    <property type="molecule type" value="Genomic_DNA"/>
</dbReference>
<keyword evidence="3" id="KW-0812">Transmembrane</keyword>
<accession>A0A9W9KXB2</accession>
<dbReference type="InterPro" id="IPR003593">
    <property type="entry name" value="AAA+_ATPase"/>
</dbReference>
<evidence type="ECO:0000256" key="3">
    <source>
        <dbReference type="ARBA" id="ARBA00022692"/>
    </source>
</evidence>
<dbReference type="RefSeq" id="XP_056518939.1">
    <property type="nucleotide sequence ID" value="XM_056669109.1"/>
</dbReference>
<keyword evidence="5" id="KW-0067">ATP-binding</keyword>
<keyword evidence="10" id="KW-1185">Reference proteome</keyword>
<evidence type="ECO:0000256" key="1">
    <source>
        <dbReference type="ARBA" id="ARBA00004141"/>
    </source>
</evidence>
<dbReference type="SUPFAM" id="SSF52540">
    <property type="entry name" value="P-loop containing nucleoside triphosphate hydrolases"/>
    <property type="match status" value="1"/>
</dbReference>
<name>A0A9W9KXB2_9EURO</name>
<dbReference type="InterPro" id="IPR027417">
    <property type="entry name" value="P-loop_NTPase"/>
</dbReference>
<evidence type="ECO:0000256" key="7">
    <source>
        <dbReference type="ARBA" id="ARBA00023136"/>
    </source>
</evidence>
<dbReference type="GO" id="GO:0016020">
    <property type="term" value="C:membrane"/>
    <property type="evidence" value="ECO:0007669"/>
    <property type="project" value="UniProtKB-SubCell"/>
</dbReference>
<dbReference type="GO" id="GO:0140359">
    <property type="term" value="F:ABC-type transporter activity"/>
    <property type="evidence" value="ECO:0007669"/>
    <property type="project" value="InterPro"/>
</dbReference>
<dbReference type="Pfam" id="PF00005">
    <property type="entry name" value="ABC_tran"/>
    <property type="match status" value="1"/>
</dbReference>
<keyword evidence="6" id="KW-1133">Transmembrane helix</keyword>
<dbReference type="Proteomes" id="UP001149079">
    <property type="component" value="Unassembled WGS sequence"/>
</dbReference>
<evidence type="ECO:0000256" key="6">
    <source>
        <dbReference type="ARBA" id="ARBA00022989"/>
    </source>
</evidence>
<dbReference type="InterPro" id="IPR003439">
    <property type="entry name" value="ABC_transporter-like_ATP-bd"/>
</dbReference>
<keyword evidence="2" id="KW-0813">Transport</keyword>
<reference evidence="9" key="2">
    <citation type="journal article" date="2023" name="IMA Fungus">
        <title>Comparative genomic study of the Penicillium genus elucidates a diverse pangenome and 15 lateral gene transfer events.</title>
        <authorList>
            <person name="Petersen C."/>
            <person name="Sorensen T."/>
            <person name="Nielsen M.R."/>
            <person name="Sondergaard T.E."/>
            <person name="Sorensen J.L."/>
            <person name="Fitzpatrick D.A."/>
            <person name="Frisvad J.C."/>
            <person name="Nielsen K.L."/>
        </authorList>
    </citation>
    <scope>NUCLEOTIDE SEQUENCE</scope>
    <source>
        <strain evidence="9">IBT 22155</strain>
    </source>
</reference>
<protein>
    <recommendedName>
        <fullName evidence="8">AAA+ ATPase domain-containing protein</fullName>
    </recommendedName>
</protein>